<evidence type="ECO:0000256" key="5">
    <source>
        <dbReference type="ARBA" id="ARBA00022692"/>
    </source>
</evidence>
<feature type="transmembrane region" description="Helical" evidence="12">
    <location>
        <begin position="423"/>
        <end position="442"/>
    </location>
</feature>
<feature type="domain" description="Sodium/calcium exchanger membrane region" evidence="13">
    <location>
        <begin position="458"/>
        <end position="610"/>
    </location>
</feature>
<feature type="transmembrane region" description="Helical" evidence="12">
    <location>
        <begin position="60"/>
        <end position="80"/>
    </location>
</feature>
<evidence type="ECO:0000256" key="10">
    <source>
        <dbReference type="ARBA" id="ARBA00023201"/>
    </source>
</evidence>
<comment type="subcellular location">
    <subcellularLocation>
        <location evidence="1">Membrane</location>
        <topology evidence="1">Multi-pass membrane protein</topology>
    </subcellularLocation>
</comment>
<feature type="transmembrane region" description="Helical" evidence="12">
    <location>
        <begin position="253"/>
        <end position="272"/>
    </location>
</feature>
<feature type="transmembrane region" description="Helical" evidence="12">
    <location>
        <begin position="278"/>
        <end position="298"/>
    </location>
</feature>
<keyword evidence="7 12" id="KW-1133">Transmembrane helix</keyword>
<dbReference type="PANTHER" id="PTHR12266:SF18">
    <property type="entry name" value="CATION_CALCIUM EXCHANGER 2"/>
    <property type="match status" value="1"/>
</dbReference>
<keyword evidence="8" id="KW-0915">Sodium</keyword>
<proteinExistence type="inferred from homology"/>
<dbReference type="InterPro" id="IPR051359">
    <property type="entry name" value="CaCA_antiporter"/>
</dbReference>
<evidence type="ECO:0000256" key="8">
    <source>
        <dbReference type="ARBA" id="ARBA00023053"/>
    </source>
</evidence>
<dbReference type="Gene3D" id="1.20.1420.30">
    <property type="entry name" value="NCX, central ion-binding region"/>
    <property type="match status" value="2"/>
</dbReference>
<dbReference type="GO" id="GO:0006813">
    <property type="term" value="P:potassium ion transport"/>
    <property type="evidence" value="ECO:0007669"/>
    <property type="project" value="UniProtKB-KW"/>
</dbReference>
<dbReference type="GO" id="GO:0016020">
    <property type="term" value="C:membrane"/>
    <property type="evidence" value="ECO:0007669"/>
    <property type="project" value="UniProtKB-SubCell"/>
</dbReference>
<keyword evidence="9 12" id="KW-0472">Membrane</keyword>
<feature type="transmembrane region" description="Helical" evidence="12">
    <location>
        <begin position="591"/>
        <end position="612"/>
    </location>
</feature>
<name>A0A6N2NLX5_SALVM</name>
<dbReference type="PANTHER" id="PTHR12266">
    <property type="entry name" value="NA+/CA2+ K+ INDEPENDENT EXCHANGER"/>
    <property type="match status" value="1"/>
</dbReference>
<evidence type="ECO:0000313" key="14">
    <source>
        <dbReference type="EMBL" id="VFU66276.1"/>
    </source>
</evidence>
<sequence>MENNAREDHMFRETTSLPSIFSPTLYNICYFCYQRQNLCSAFTTLNQRGTMVSISEHKKYVLFLNLSFLLVACVFLIMQFNSAEFLVLRSSRPSEENDLQNCQGLHSLDDYEAKCLYIKSSIPCVSQGYIDYLYLFYCNLGRFAPLGYCLSFLWLLVLFYLLGNTASEYFCSSLEDLSKLLNLSPTIAGVTLLSLGNGAPDVFSSLVSFMGDGTSGVGFNTIIGGASFVSCVVVGIISIFAKQEGFRVNRCAFFRDVCFFLLVLVSLFFIMIHGTINLWGAIGFLSMYIVYFMIVYSLQVHWNGGGKESERNADSSYGSDLDIPILSSMEKGEQNHVKECGLECGTEVEMKKCCFCVRLSAPCSILARILEMPLYLPRRLTIPVVCENRWSKPAAVTSVTMAPVLISALWNSQDESATLSTTLIVYGIGLMLGMTFGFLALATTEKSGPPQKCLLPWLAGGFLMSVTWSYIIAQELVGLIVSLGFIFGISPSILGLTVLSWGNSVGDLITNLILAMNGGPEGAQIAISGCYAGPIFNILCGLGLSLVVSAWQAYPSSVVIPNDPCLLETIGFLVGGLLWALVVLPRRNMKLNGVLGGGLLAVYMMSVSVRLYQTLGSF</sequence>
<gene>
    <name evidence="14" type="ORF">SVIM_LOCUS513925</name>
</gene>
<keyword evidence="10" id="KW-0406">Ion transport</keyword>
<keyword evidence="5 12" id="KW-0812">Transmembrane</keyword>
<dbReference type="GO" id="GO:0008324">
    <property type="term" value="F:monoatomic cation transmembrane transporter activity"/>
    <property type="evidence" value="ECO:0007669"/>
    <property type="project" value="TreeGrafter"/>
</dbReference>
<feature type="domain" description="Sodium/calcium exchanger membrane region" evidence="13">
    <location>
        <begin position="152"/>
        <end position="296"/>
    </location>
</feature>
<organism evidence="14">
    <name type="scientific">Salix viminalis</name>
    <name type="common">Common osier</name>
    <name type="synonym">Basket willow</name>
    <dbReference type="NCBI Taxonomy" id="40686"/>
    <lineage>
        <taxon>Eukaryota</taxon>
        <taxon>Viridiplantae</taxon>
        <taxon>Streptophyta</taxon>
        <taxon>Embryophyta</taxon>
        <taxon>Tracheophyta</taxon>
        <taxon>Spermatophyta</taxon>
        <taxon>Magnoliopsida</taxon>
        <taxon>eudicotyledons</taxon>
        <taxon>Gunneridae</taxon>
        <taxon>Pentapetalae</taxon>
        <taxon>rosids</taxon>
        <taxon>fabids</taxon>
        <taxon>Malpighiales</taxon>
        <taxon>Salicaceae</taxon>
        <taxon>Saliceae</taxon>
        <taxon>Salix</taxon>
    </lineage>
</organism>
<keyword evidence="2" id="KW-0813">Transport</keyword>
<dbReference type="InterPro" id="IPR044880">
    <property type="entry name" value="NCX_ion-bd_dom_sf"/>
</dbReference>
<dbReference type="Pfam" id="PF01699">
    <property type="entry name" value="Na_Ca_ex"/>
    <property type="match status" value="2"/>
</dbReference>
<reference evidence="14" key="1">
    <citation type="submission" date="2019-03" db="EMBL/GenBank/DDBJ databases">
        <authorList>
            <person name="Mank J."/>
            <person name="Almeida P."/>
        </authorList>
    </citation>
    <scope>NUCLEOTIDE SEQUENCE</scope>
    <source>
        <strain evidence="14">78183</strain>
    </source>
</reference>
<evidence type="ECO:0000256" key="4">
    <source>
        <dbReference type="ARBA" id="ARBA00022538"/>
    </source>
</evidence>
<evidence type="ECO:0000256" key="7">
    <source>
        <dbReference type="ARBA" id="ARBA00022989"/>
    </source>
</evidence>
<feature type="transmembrane region" description="Helical" evidence="12">
    <location>
        <begin position="454"/>
        <end position="473"/>
    </location>
</feature>
<keyword evidence="10" id="KW-0739">Sodium transport</keyword>
<accession>A0A6N2NLX5</accession>
<dbReference type="EMBL" id="CAADRP010002340">
    <property type="protein sequence ID" value="VFU66276.1"/>
    <property type="molecule type" value="Genomic_DNA"/>
</dbReference>
<evidence type="ECO:0000256" key="6">
    <source>
        <dbReference type="ARBA" id="ARBA00022958"/>
    </source>
</evidence>
<dbReference type="InterPro" id="IPR004837">
    <property type="entry name" value="NaCa_Exmemb"/>
</dbReference>
<dbReference type="AlphaFoldDB" id="A0A6N2NLX5"/>
<evidence type="ECO:0000256" key="11">
    <source>
        <dbReference type="ARBA" id="ARBA00038187"/>
    </source>
</evidence>
<evidence type="ECO:0000256" key="3">
    <source>
        <dbReference type="ARBA" id="ARBA00022449"/>
    </source>
</evidence>
<feature type="transmembrane region" description="Helical" evidence="12">
    <location>
        <begin position="566"/>
        <end position="584"/>
    </location>
</feature>
<dbReference type="GO" id="GO:0015297">
    <property type="term" value="F:antiporter activity"/>
    <property type="evidence" value="ECO:0007669"/>
    <property type="project" value="UniProtKB-KW"/>
</dbReference>
<feature type="transmembrane region" description="Helical" evidence="12">
    <location>
        <begin position="183"/>
        <end position="199"/>
    </location>
</feature>
<feature type="transmembrane region" description="Helical" evidence="12">
    <location>
        <begin position="143"/>
        <end position="162"/>
    </location>
</feature>
<evidence type="ECO:0000256" key="1">
    <source>
        <dbReference type="ARBA" id="ARBA00004141"/>
    </source>
</evidence>
<evidence type="ECO:0000259" key="13">
    <source>
        <dbReference type="Pfam" id="PF01699"/>
    </source>
</evidence>
<feature type="transmembrane region" description="Helical" evidence="12">
    <location>
        <begin position="479"/>
        <end position="499"/>
    </location>
</feature>
<keyword evidence="6" id="KW-0630">Potassium</keyword>
<evidence type="ECO:0000256" key="9">
    <source>
        <dbReference type="ARBA" id="ARBA00023136"/>
    </source>
</evidence>
<evidence type="ECO:0000256" key="12">
    <source>
        <dbReference type="SAM" id="Phobius"/>
    </source>
</evidence>
<dbReference type="GO" id="GO:0006814">
    <property type="term" value="P:sodium ion transport"/>
    <property type="evidence" value="ECO:0007669"/>
    <property type="project" value="UniProtKB-KW"/>
</dbReference>
<keyword evidence="4" id="KW-0633">Potassium transport</keyword>
<protein>
    <recommendedName>
        <fullName evidence="13">Sodium/calcium exchanger membrane region domain-containing protein</fullName>
    </recommendedName>
</protein>
<comment type="similarity">
    <text evidence="11">Belongs to the Ca(2+):cation antiporter (CaCA) (TC 2.A.19) family. Cation/calcium exchanger (CCX) subfamily.</text>
</comment>
<keyword evidence="3" id="KW-0050">Antiport</keyword>
<evidence type="ECO:0000256" key="2">
    <source>
        <dbReference type="ARBA" id="ARBA00022448"/>
    </source>
</evidence>
<feature type="transmembrane region" description="Helical" evidence="12">
    <location>
        <begin position="219"/>
        <end position="241"/>
    </location>
</feature>